<feature type="compositionally biased region" description="Basic and acidic residues" evidence="6">
    <location>
        <begin position="118"/>
        <end position="129"/>
    </location>
</feature>
<keyword evidence="3" id="KW-0964">Secreted</keyword>
<keyword evidence="7" id="KW-0472">Membrane</keyword>
<feature type="compositionally biased region" description="Polar residues" evidence="6">
    <location>
        <begin position="105"/>
        <end position="114"/>
    </location>
</feature>
<dbReference type="InterPro" id="IPR002200">
    <property type="entry name" value="Elicitin"/>
</dbReference>
<keyword evidence="7" id="KW-1133">Transmembrane helix</keyword>
<evidence type="ECO:0000256" key="4">
    <source>
        <dbReference type="ARBA" id="ARBA00022978"/>
    </source>
</evidence>
<evidence type="ECO:0000313" key="9">
    <source>
        <dbReference type="EMBL" id="TMW60062.1"/>
    </source>
</evidence>
<feature type="signal peptide" evidence="8">
    <location>
        <begin position="1"/>
        <end position="20"/>
    </location>
</feature>
<dbReference type="SMART" id="SM01187">
    <property type="entry name" value="Elicitin"/>
    <property type="match status" value="2"/>
</dbReference>
<keyword evidence="8" id="KW-0732">Signal</keyword>
<sequence>MKPSTIICILALAGGSAVSAAECSKKQLKAIAQYDDKIVSACGSDYDGFFASSGSSIAVCKNPACVGVLDSVADEYPDCTLAGMNMANMYDAIARYCKTEGNSTDGSHSASTSVGKPECSDSDKTKVDNLRNDPAMTEICGDATAPKPKDPYAKYCSSECTAYIKEKFIPALPDCTVDGGDVEETNKIMLLYCDMPSAAAGALMSMSTVALSGITVAALAMI</sequence>
<feature type="transmembrane region" description="Helical" evidence="7">
    <location>
        <begin position="198"/>
        <end position="221"/>
    </location>
</feature>
<evidence type="ECO:0000256" key="8">
    <source>
        <dbReference type="SAM" id="SignalP"/>
    </source>
</evidence>
<keyword evidence="4" id="KW-0928">Hypersensitive response elicitation</keyword>
<accession>A0A8K1FHS6</accession>
<dbReference type="AlphaFoldDB" id="A0A8K1FHS6"/>
<organism evidence="9 10">
    <name type="scientific">Pythium oligandrum</name>
    <name type="common">Mycoparasitic fungus</name>
    <dbReference type="NCBI Taxonomy" id="41045"/>
    <lineage>
        <taxon>Eukaryota</taxon>
        <taxon>Sar</taxon>
        <taxon>Stramenopiles</taxon>
        <taxon>Oomycota</taxon>
        <taxon>Peronosporomycetes</taxon>
        <taxon>Pythiales</taxon>
        <taxon>Pythiaceae</taxon>
        <taxon>Pythium</taxon>
    </lineage>
</organism>
<reference evidence="9" key="1">
    <citation type="submission" date="2019-03" db="EMBL/GenBank/DDBJ databases">
        <title>Long read genome sequence of the mycoparasitic Pythium oligandrum ATCC 38472 isolated from sugarbeet rhizosphere.</title>
        <authorList>
            <person name="Gaulin E."/>
        </authorList>
    </citation>
    <scope>NUCLEOTIDE SEQUENCE</scope>
    <source>
        <strain evidence="9">ATCC 38472_TT</strain>
    </source>
</reference>
<comment type="similarity">
    <text evidence="2">Belongs to the elicitin family.</text>
</comment>
<evidence type="ECO:0000313" key="10">
    <source>
        <dbReference type="Proteomes" id="UP000794436"/>
    </source>
</evidence>
<dbReference type="GO" id="GO:0052040">
    <property type="term" value="P:symbiont-mediated perturbation of host programmed cell death"/>
    <property type="evidence" value="ECO:0007669"/>
    <property type="project" value="UniProtKB-KW"/>
</dbReference>
<proteinExistence type="inferred from homology"/>
<keyword evidence="5" id="KW-1015">Disulfide bond</keyword>
<dbReference type="SUPFAM" id="SSF48647">
    <property type="entry name" value="Fungal elicitin"/>
    <property type="match status" value="1"/>
</dbReference>
<evidence type="ECO:0000256" key="2">
    <source>
        <dbReference type="ARBA" id="ARBA00009544"/>
    </source>
</evidence>
<feature type="chain" id="PRO_5035475400" description="Elicitin-like protein" evidence="8">
    <location>
        <begin position="21"/>
        <end position="222"/>
    </location>
</feature>
<evidence type="ECO:0000256" key="7">
    <source>
        <dbReference type="SAM" id="Phobius"/>
    </source>
</evidence>
<dbReference type="EMBL" id="SPLM01000108">
    <property type="protein sequence ID" value="TMW60062.1"/>
    <property type="molecule type" value="Genomic_DNA"/>
</dbReference>
<dbReference type="GO" id="GO:0005576">
    <property type="term" value="C:extracellular region"/>
    <property type="evidence" value="ECO:0007669"/>
    <property type="project" value="UniProtKB-SubCell"/>
</dbReference>
<dbReference type="InterPro" id="IPR036470">
    <property type="entry name" value="Elicitin_sf"/>
</dbReference>
<gene>
    <name evidence="9" type="ORF">Poli38472_000104</name>
</gene>
<dbReference type="Proteomes" id="UP000794436">
    <property type="component" value="Unassembled WGS sequence"/>
</dbReference>
<comment type="caution">
    <text evidence="9">The sequence shown here is derived from an EMBL/GenBank/DDBJ whole genome shotgun (WGS) entry which is preliminary data.</text>
</comment>
<evidence type="ECO:0000256" key="1">
    <source>
        <dbReference type="ARBA" id="ARBA00004613"/>
    </source>
</evidence>
<keyword evidence="10" id="KW-1185">Reference proteome</keyword>
<feature type="region of interest" description="Disordered" evidence="6">
    <location>
        <begin position="105"/>
        <end position="129"/>
    </location>
</feature>
<comment type="subcellular location">
    <subcellularLocation>
        <location evidence="1">Secreted</location>
    </subcellularLocation>
</comment>
<evidence type="ECO:0000256" key="3">
    <source>
        <dbReference type="ARBA" id="ARBA00022525"/>
    </source>
</evidence>
<keyword evidence="7" id="KW-0812">Transmembrane</keyword>
<evidence type="ECO:0000256" key="6">
    <source>
        <dbReference type="SAM" id="MobiDB-lite"/>
    </source>
</evidence>
<name>A0A8K1FHS6_PYTOL</name>
<protein>
    <recommendedName>
        <fullName evidence="11">Elicitin-like protein</fullName>
    </recommendedName>
</protein>
<evidence type="ECO:0000256" key="5">
    <source>
        <dbReference type="ARBA" id="ARBA00023157"/>
    </source>
</evidence>
<evidence type="ECO:0008006" key="11">
    <source>
        <dbReference type="Google" id="ProtNLM"/>
    </source>
</evidence>